<dbReference type="PROSITE" id="PS50213">
    <property type="entry name" value="FAS1"/>
    <property type="match status" value="6"/>
</dbReference>
<dbReference type="InterPro" id="IPR036378">
    <property type="entry name" value="FAS1_dom_sf"/>
</dbReference>
<feature type="domain" description="FAS1" evidence="3">
    <location>
        <begin position="81"/>
        <end position="209"/>
    </location>
</feature>
<dbReference type="STRING" id="407821.A0A087U137"/>
<dbReference type="InterPro" id="IPR050904">
    <property type="entry name" value="Adhesion/Biosynth-related"/>
</dbReference>
<dbReference type="Pfam" id="PF02469">
    <property type="entry name" value="Fasciclin"/>
    <property type="match status" value="6"/>
</dbReference>
<dbReference type="SUPFAM" id="SSF82153">
    <property type="entry name" value="FAS1 domain"/>
    <property type="match status" value="6"/>
</dbReference>
<dbReference type="OMA" id="RMLLCQM"/>
<feature type="region of interest" description="Disordered" evidence="1">
    <location>
        <begin position="348"/>
        <end position="375"/>
    </location>
</feature>
<dbReference type="PANTHER" id="PTHR10900:SF124">
    <property type="entry name" value="FI05614P"/>
    <property type="match status" value="1"/>
</dbReference>
<feature type="domain" description="FAS1" evidence="3">
    <location>
        <begin position="678"/>
        <end position="820"/>
    </location>
</feature>
<dbReference type="Proteomes" id="UP000054359">
    <property type="component" value="Unassembled WGS sequence"/>
</dbReference>
<feature type="signal peptide" evidence="2">
    <location>
        <begin position="1"/>
        <end position="19"/>
    </location>
</feature>
<dbReference type="Gene3D" id="2.30.180.10">
    <property type="entry name" value="FAS1 domain"/>
    <property type="match status" value="6"/>
</dbReference>
<feature type="domain" description="FAS1" evidence="3">
    <location>
        <begin position="395"/>
        <end position="528"/>
    </location>
</feature>
<dbReference type="AlphaFoldDB" id="A0A087U137"/>
<feature type="non-terminal residue" evidence="4">
    <location>
        <position position="956"/>
    </location>
</feature>
<reference evidence="4 5" key="1">
    <citation type="submission" date="2013-11" db="EMBL/GenBank/DDBJ databases">
        <title>Genome sequencing of Stegodyphus mimosarum.</title>
        <authorList>
            <person name="Bechsgaard J."/>
        </authorList>
    </citation>
    <scope>NUCLEOTIDE SEQUENCE [LARGE SCALE GENOMIC DNA]</scope>
</reference>
<dbReference type="GO" id="GO:0007155">
    <property type="term" value="P:cell adhesion"/>
    <property type="evidence" value="ECO:0007669"/>
    <property type="project" value="TreeGrafter"/>
</dbReference>
<dbReference type="GO" id="GO:0005615">
    <property type="term" value="C:extracellular space"/>
    <property type="evidence" value="ECO:0007669"/>
    <property type="project" value="TreeGrafter"/>
</dbReference>
<evidence type="ECO:0000256" key="2">
    <source>
        <dbReference type="SAM" id="SignalP"/>
    </source>
</evidence>
<evidence type="ECO:0000256" key="1">
    <source>
        <dbReference type="SAM" id="MobiDB-lite"/>
    </source>
</evidence>
<accession>A0A087U137</accession>
<gene>
    <name evidence="4" type="ORF">X975_23090</name>
</gene>
<feature type="compositionally biased region" description="Low complexity" evidence="1">
    <location>
        <begin position="353"/>
        <end position="364"/>
    </location>
</feature>
<dbReference type="FunFam" id="2.30.180.10:FF:000032">
    <property type="entry name" value="Fasciclin domain-containing protein, putative"/>
    <property type="match status" value="1"/>
</dbReference>
<dbReference type="GO" id="GO:0030198">
    <property type="term" value="P:extracellular matrix organization"/>
    <property type="evidence" value="ECO:0007669"/>
    <property type="project" value="TreeGrafter"/>
</dbReference>
<dbReference type="InterPro" id="IPR000782">
    <property type="entry name" value="FAS1_domain"/>
</dbReference>
<dbReference type="GO" id="GO:0031012">
    <property type="term" value="C:extracellular matrix"/>
    <property type="evidence" value="ECO:0007669"/>
    <property type="project" value="TreeGrafter"/>
</dbReference>
<keyword evidence="2" id="KW-0732">Signal</keyword>
<dbReference type="GO" id="GO:0050839">
    <property type="term" value="F:cell adhesion molecule binding"/>
    <property type="evidence" value="ECO:0007669"/>
    <property type="project" value="TreeGrafter"/>
</dbReference>
<keyword evidence="5" id="KW-1185">Reference proteome</keyword>
<dbReference type="OrthoDB" id="286301at2759"/>
<name>A0A087U137_STEMI</name>
<protein>
    <submittedName>
        <fullName evidence="4">Transforming growth factor-beta-induced protein ig-h3</fullName>
    </submittedName>
</protein>
<feature type="chain" id="PRO_5001830105" evidence="2">
    <location>
        <begin position="20"/>
        <end position="956"/>
    </location>
</feature>
<feature type="domain" description="FAS1" evidence="3">
    <location>
        <begin position="824"/>
        <end position="954"/>
    </location>
</feature>
<dbReference type="SMART" id="SM00554">
    <property type="entry name" value="FAS1"/>
    <property type="match status" value="6"/>
</dbReference>
<feature type="domain" description="FAS1" evidence="3">
    <location>
        <begin position="212"/>
        <end position="341"/>
    </location>
</feature>
<sequence>MRTTAVFLLWPLLLLTISAQEVRIPAYVNRGQNKPVIRIVPANSAVIRVRKPGQNKPDAISLRESSVTRIQPVLVLPNVFPRISLERILSEMGLRRMASLIHMANLQTYLQTAGPVTLFAPTDEAFSLSSPPKDLNRLRDFILQHVVRSRITIEDVRNDVTIPSLRSGSHPLRLNVYDDGQILSVSGSQFLDDARDAGDIRIQPVDSVLYPISNEDLTTEVKLSFPRMHQYLLKASLTDQLNSGTFTLFAPTDDAFDSLTPELRGKLMQNSTLLRKVLLNHVVPGTHYSAVLAHGFALRSLGGEPIYFTNRRGLILANGAPLVKSDISVTNGVIHALNRLLLPPELHPRRRPATLAPPRRNTTPAPRPPDDDYLPVPTYMEPPPSIPRSLTKTMSTPLQLPDGRQATFSTGNALFRRSLLLNTLRNNGSDMVYTILMPTDTAFGEIGQEKLDKIRRNSRLLRRMLLCQMVQGRLNLTEDAKDRPIRSLGGTIIISSFDDGKSLMAGGARVLSVREAADGLVLVTDRVIIPSPNRNVAEGLKPFTNLKRILEQQPDIPQTLSSENTAFTVFAPSDAALASIPPQLLRDPNFVSELFWSHVVRGAYYRRRLSPGLHLTTLRGKTIVVTRPQSGAIFVNGRPLGDKEILAGNGVIHPVDNLLFDFPPPAPPTVTATHPGSMDRSLNAVAQEFNATDFLNWMLKAGMQDILQKQVSRTGSCTLFLPTNRALKNMSPTLRSATLGDAERLRKFIRFHISPRPLRWESVHDNSLLPSLLPGKNIRCNIYASRRSPGVLTVSGCRVSAMRPLSQDSNVTVAVIEEPMAPPVGSLELVASKSPFLSNFSKILKLAKLDEMLADGGPYALFVPNSCVFAKMDPDQYRRLISNRKLAREFVKRYVVRGCFYSNGLQDGQVLETLAETTLKVEVNLDCILISGVKLLYGDMSATNGVLHVVAELLPP</sequence>
<evidence type="ECO:0000259" key="3">
    <source>
        <dbReference type="PROSITE" id="PS50213"/>
    </source>
</evidence>
<organism evidence="4 5">
    <name type="scientific">Stegodyphus mimosarum</name>
    <name type="common">African social velvet spider</name>
    <dbReference type="NCBI Taxonomy" id="407821"/>
    <lineage>
        <taxon>Eukaryota</taxon>
        <taxon>Metazoa</taxon>
        <taxon>Ecdysozoa</taxon>
        <taxon>Arthropoda</taxon>
        <taxon>Chelicerata</taxon>
        <taxon>Arachnida</taxon>
        <taxon>Araneae</taxon>
        <taxon>Araneomorphae</taxon>
        <taxon>Entelegynae</taxon>
        <taxon>Eresoidea</taxon>
        <taxon>Eresidae</taxon>
        <taxon>Stegodyphus</taxon>
    </lineage>
</organism>
<dbReference type="PANTHER" id="PTHR10900">
    <property type="entry name" value="PERIOSTIN-RELATED"/>
    <property type="match status" value="1"/>
</dbReference>
<evidence type="ECO:0000313" key="4">
    <source>
        <dbReference type="EMBL" id="KFM71076.1"/>
    </source>
</evidence>
<feature type="domain" description="FAS1" evidence="3">
    <location>
        <begin position="530"/>
        <end position="659"/>
    </location>
</feature>
<dbReference type="EMBL" id="KK117669">
    <property type="protein sequence ID" value="KFM71076.1"/>
    <property type="molecule type" value="Genomic_DNA"/>
</dbReference>
<proteinExistence type="predicted"/>
<evidence type="ECO:0000313" key="5">
    <source>
        <dbReference type="Proteomes" id="UP000054359"/>
    </source>
</evidence>